<dbReference type="RefSeq" id="WP_041096565.1">
    <property type="nucleotide sequence ID" value="NZ_AP012547.1"/>
</dbReference>
<name>W0SEF8_9PROT</name>
<proteinExistence type="predicted"/>
<keyword evidence="2" id="KW-0812">Transmembrane</keyword>
<reference evidence="3 4" key="1">
    <citation type="journal article" date="2014" name="Syst. Appl. Microbiol.">
        <title>Complete genomes of freshwater sulfur oxidizers Sulfuricella denitrificans skB26 and Sulfuritalea hydrogenivorans sk43H: genetic insights into the sulfur oxidation pathway of betaproteobacteria.</title>
        <authorList>
            <person name="Watanabe T."/>
            <person name="Kojima H."/>
            <person name="Fukui M."/>
        </authorList>
    </citation>
    <scope>NUCLEOTIDE SEQUENCE [LARGE SCALE GENOMIC DNA]</scope>
    <source>
        <strain evidence="3">DSM22779</strain>
    </source>
</reference>
<feature type="compositionally biased region" description="Basic residues" evidence="1">
    <location>
        <begin position="16"/>
        <end position="28"/>
    </location>
</feature>
<keyword evidence="4" id="KW-1185">Reference proteome</keyword>
<feature type="region of interest" description="Disordered" evidence="1">
    <location>
        <begin position="119"/>
        <end position="144"/>
    </location>
</feature>
<feature type="region of interest" description="Disordered" evidence="1">
    <location>
        <begin position="16"/>
        <end position="46"/>
    </location>
</feature>
<evidence type="ECO:0000256" key="2">
    <source>
        <dbReference type="SAM" id="Phobius"/>
    </source>
</evidence>
<dbReference type="Proteomes" id="UP000031637">
    <property type="component" value="Chromosome"/>
</dbReference>
<keyword evidence="2" id="KW-1133">Transmembrane helix</keyword>
<dbReference type="AlphaFoldDB" id="W0SEF8"/>
<feature type="compositionally biased region" description="Basic and acidic residues" evidence="1">
    <location>
        <begin position="29"/>
        <end position="42"/>
    </location>
</feature>
<evidence type="ECO:0000313" key="3">
    <source>
        <dbReference type="EMBL" id="BAO28138.1"/>
    </source>
</evidence>
<feature type="transmembrane region" description="Helical" evidence="2">
    <location>
        <begin position="61"/>
        <end position="87"/>
    </location>
</feature>
<dbReference type="HOGENOM" id="CLU_1488304_0_0_4"/>
<gene>
    <name evidence="3" type="ORF">SUTH_00322</name>
</gene>
<keyword evidence="2" id="KW-0472">Membrane</keyword>
<dbReference type="EMBL" id="AP012547">
    <property type="protein sequence ID" value="BAO28138.1"/>
    <property type="molecule type" value="Genomic_DNA"/>
</dbReference>
<organism evidence="3 4">
    <name type="scientific">Sulfuritalea hydrogenivorans sk43H</name>
    <dbReference type="NCBI Taxonomy" id="1223802"/>
    <lineage>
        <taxon>Bacteria</taxon>
        <taxon>Pseudomonadati</taxon>
        <taxon>Pseudomonadota</taxon>
        <taxon>Betaproteobacteria</taxon>
        <taxon>Nitrosomonadales</taxon>
        <taxon>Sterolibacteriaceae</taxon>
        <taxon>Sulfuritalea</taxon>
    </lineage>
</organism>
<accession>W0SEF8</accession>
<protein>
    <submittedName>
        <fullName evidence="3">Uncharacterized protein</fullName>
    </submittedName>
</protein>
<evidence type="ECO:0000313" key="4">
    <source>
        <dbReference type="Proteomes" id="UP000031637"/>
    </source>
</evidence>
<evidence type="ECO:0000256" key="1">
    <source>
        <dbReference type="SAM" id="MobiDB-lite"/>
    </source>
</evidence>
<dbReference type="KEGG" id="shd:SUTH_00322"/>
<sequence>MGTTVSRRVIFIKMKRKPAPPRPRSKPPIRHDDEMVGEEPRHSSSAFAPRSVALPASRWDIWWVAGYWVGGLCILAGIVAAVISFAAGYKPPIEAVQTSSSGLSSPGYSRSYGGSNGGASGGTGYVSRPPSTAEGFLSSPLKRKQGQITCSAQVGGSKEAILQFSKCLEQASETEPIPSGR</sequence>